<evidence type="ECO:0000313" key="1">
    <source>
        <dbReference type="EMBL" id="OWZ05443.1"/>
    </source>
</evidence>
<comment type="caution">
    <text evidence="1">The sequence shown here is derived from an EMBL/GenBank/DDBJ whole genome shotgun (WGS) entry which is preliminary data.</text>
</comment>
<protein>
    <submittedName>
        <fullName evidence="1">Uncharacterized protein</fullName>
    </submittedName>
</protein>
<name>A0A225VJ42_9STRA</name>
<keyword evidence="2" id="KW-1185">Reference proteome</keyword>
<sequence length="76" mass="7777">MSSAIVRGHRPQTLDDVGNLAVPHMGHYGEGYGVGLAEAMRCWGGRGALHGVTAATVATRSGGLQQSGLGEFLNNG</sequence>
<dbReference type="EMBL" id="NBNE01004428">
    <property type="protein sequence ID" value="OWZ05443.1"/>
    <property type="molecule type" value="Genomic_DNA"/>
</dbReference>
<dbReference type="Proteomes" id="UP000198211">
    <property type="component" value="Unassembled WGS sequence"/>
</dbReference>
<evidence type="ECO:0000313" key="2">
    <source>
        <dbReference type="Proteomes" id="UP000198211"/>
    </source>
</evidence>
<dbReference type="AlphaFoldDB" id="A0A225VJ42"/>
<gene>
    <name evidence="1" type="ORF">PHMEG_00022470</name>
</gene>
<proteinExistence type="predicted"/>
<accession>A0A225VJ42</accession>
<organism evidence="1 2">
    <name type="scientific">Phytophthora megakarya</name>
    <dbReference type="NCBI Taxonomy" id="4795"/>
    <lineage>
        <taxon>Eukaryota</taxon>
        <taxon>Sar</taxon>
        <taxon>Stramenopiles</taxon>
        <taxon>Oomycota</taxon>
        <taxon>Peronosporomycetes</taxon>
        <taxon>Peronosporales</taxon>
        <taxon>Peronosporaceae</taxon>
        <taxon>Phytophthora</taxon>
    </lineage>
</organism>
<reference evidence="2" key="1">
    <citation type="submission" date="2017-03" db="EMBL/GenBank/DDBJ databases">
        <title>Phytopthora megakarya and P. palmivora, two closely related causual agents of cacao black pod achieved similar genome size and gene model numbers by different mechanisms.</title>
        <authorList>
            <person name="Ali S."/>
            <person name="Shao J."/>
            <person name="Larry D.J."/>
            <person name="Kronmiller B."/>
            <person name="Shen D."/>
            <person name="Strem M.D."/>
            <person name="Melnick R.L."/>
            <person name="Guiltinan M.J."/>
            <person name="Tyler B.M."/>
            <person name="Meinhardt L.W."/>
            <person name="Bailey B.A."/>
        </authorList>
    </citation>
    <scope>NUCLEOTIDE SEQUENCE [LARGE SCALE GENOMIC DNA]</scope>
    <source>
        <strain evidence="2">zdho120</strain>
    </source>
</reference>